<dbReference type="InterPro" id="IPR011933">
    <property type="entry name" value="Double_TM_dom"/>
</dbReference>
<dbReference type="InterPro" id="IPR024163">
    <property type="entry name" value="Aerotolerance_reg_N"/>
</dbReference>
<gene>
    <name evidence="5" type="ORF">N7376_00570</name>
</gene>
<reference evidence="5" key="1">
    <citation type="submission" date="2022-09" db="EMBL/GenBank/DDBJ databases">
        <title>Intensive care unit water sources are persistently colonized with multi-drug resistant bacteria and are the site of extensive horizontal gene transfer of antibiotic resistance genes.</title>
        <authorList>
            <person name="Diorio-Toth L."/>
        </authorList>
    </citation>
    <scope>NUCLEOTIDE SEQUENCE</scope>
    <source>
        <strain evidence="5">GD04153</strain>
    </source>
</reference>
<protein>
    <submittedName>
        <fullName evidence="5">DUF4159 domain-containing protein</fullName>
    </submittedName>
</protein>
<feature type="region of interest" description="Disordered" evidence="1">
    <location>
        <begin position="684"/>
        <end position="715"/>
    </location>
</feature>
<comment type="caution">
    <text evidence="5">The sequence shown here is derived from an EMBL/GenBank/DDBJ whole genome shotgun (WGS) entry which is preliminary data.</text>
</comment>
<evidence type="ECO:0000256" key="1">
    <source>
        <dbReference type="SAM" id="MobiDB-lite"/>
    </source>
</evidence>
<feature type="domain" description="DUF4159" evidence="4">
    <location>
        <begin position="725"/>
        <end position="943"/>
    </location>
</feature>
<feature type="domain" description="Aerotolerance regulator N-terminal" evidence="3">
    <location>
        <begin position="7"/>
        <end position="80"/>
    </location>
</feature>
<feature type="transmembrane region" description="Helical" evidence="2">
    <location>
        <begin position="627"/>
        <end position="649"/>
    </location>
</feature>
<feature type="compositionally biased region" description="Low complexity" evidence="1">
    <location>
        <begin position="686"/>
        <end position="705"/>
    </location>
</feature>
<keyword evidence="2" id="KW-0812">Transmembrane</keyword>
<dbReference type="CDD" id="cd03143">
    <property type="entry name" value="A4_beta-galactosidase_middle_domain"/>
    <property type="match status" value="2"/>
</dbReference>
<dbReference type="PANTHER" id="PTHR37464:SF1">
    <property type="entry name" value="BLL2463 PROTEIN"/>
    <property type="match status" value="1"/>
</dbReference>
<feature type="transmembrane region" description="Helical" evidence="2">
    <location>
        <begin position="6"/>
        <end position="27"/>
    </location>
</feature>
<evidence type="ECO:0000259" key="4">
    <source>
        <dbReference type="Pfam" id="PF13709"/>
    </source>
</evidence>
<dbReference type="EMBL" id="JAODYY010000001">
    <property type="protein sequence ID" value="MDH0122485.1"/>
    <property type="molecule type" value="Genomic_DNA"/>
</dbReference>
<sequence length="963" mass="103428">MNFLPLAFGSPLILAGLIALPVIWWLLRMTPPRPQEETFPPLRILAQVFKREEVPSKSPWWMTLLRLLIAALVILALASPVWNPRPVALAGNEPLAVVIDNGWASAEDWQQRVNAAEKLISDAEGNDAPIYIAGTAEPANAEIGPYDGKRAAERLQALEPRPIPVDRKAALERLSSTVPAGAKLRLAFMSDGLATPNDAQTFAELDKSGHLASVLWYGAGLSRIFALTGIDNKADSLEAIAIRPQGVSAPRTLTAAAYDDKGRRIAEAPLSFTPGSAEGTARFNLPVELRNDFRLIRVDGIEQAGATRLIDAGSERRTVGLIASGDGDLAQPLLSPLHYISRALSPYVNLIEPRSADLLQSVPEVLDAKPWILIMADIGTLPQPVTEQLSKWIEDGGTLVRFAGPRLAGASDNDPLLPVKLRKGERALGGTLSWSEPQKLRAFPDKGPFAGLAVPDDVTVTRQVLAEPSFDLNDKAYAVLQDGTPLVTGEQRGRGNIVLFHISPDASWSSLPISGSFVEMLRRIVSLSQRTGAQDTQASVSLPPYQLLSASGALTPPTSEAKPLIVEKNRQASVSINTPPGFYGNEDGLKALNIFEGADIKLQPIAQPAFSVGIVPASYTSDQSISLAGPFFAVAAMLLALDTLLMLWLRGAFRRRMKVRAKAAGIAVLLAGSLAFNLLPSGMGEAQAQTPSPSQSQSQSKTQQQVHDDSKPGDEAIVNSVSQTHLAYVITGSAQTDDISKAGLRGLSFALMDKTALEPGDPVGVDPAKDELAFYPLIYWPIDPQAPMPSPEAIARVDAYMQQGGTVLFDTRDQLQAGASLDASASPANQRLRAILDGMNVPPLEPVPDDHVLTKSFFIMPDFPGRYEGSPLWVEASTPNASPRERPVRTGDGVTPIMITANDFAGAWAVDEQGNPLLPTVPNDPMQRIYAIRGGVNIVMYMLTGNYKSDQVHAKDLIERLGN</sequence>
<dbReference type="AlphaFoldDB" id="A0AA42KQF0"/>
<keyword evidence="2" id="KW-0472">Membrane</keyword>
<name>A0AA42KQF0_9HYPH</name>
<dbReference type="PANTHER" id="PTHR37464">
    <property type="entry name" value="BLL2463 PROTEIN"/>
    <property type="match status" value="1"/>
</dbReference>
<accession>A0AA42KQF0</accession>
<dbReference type="Gene3D" id="3.40.50.12140">
    <property type="entry name" value="Domain of unknown function DUF4159"/>
    <property type="match status" value="1"/>
</dbReference>
<proteinExistence type="predicted"/>
<organism evidence="5 6">
    <name type="scientific">Brucella intermedia GD04153</name>
    <dbReference type="NCBI Taxonomy" id="2975438"/>
    <lineage>
        <taxon>Bacteria</taxon>
        <taxon>Pseudomonadati</taxon>
        <taxon>Pseudomonadota</taxon>
        <taxon>Alphaproteobacteria</taxon>
        <taxon>Hyphomicrobiales</taxon>
        <taxon>Brucellaceae</taxon>
        <taxon>Brucella/Ochrobactrum group</taxon>
        <taxon>Brucella</taxon>
    </lineage>
</organism>
<evidence type="ECO:0000256" key="2">
    <source>
        <dbReference type="SAM" id="Phobius"/>
    </source>
</evidence>
<dbReference type="SUPFAM" id="SSF52317">
    <property type="entry name" value="Class I glutamine amidotransferase-like"/>
    <property type="match status" value="1"/>
</dbReference>
<dbReference type="Pfam" id="PF07584">
    <property type="entry name" value="BatA"/>
    <property type="match status" value="1"/>
</dbReference>
<evidence type="ECO:0000313" key="5">
    <source>
        <dbReference type="EMBL" id="MDH0122485.1"/>
    </source>
</evidence>
<evidence type="ECO:0000259" key="3">
    <source>
        <dbReference type="Pfam" id="PF07584"/>
    </source>
</evidence>
<dbReference type="NCBIfam" id="TIGR02226">
    <property type="entry name" value="two_anch"/>
    <property type="match status" value="1"/>
</dbReference>
<dbReference type="InterPro" id="IPR025297">
    <property type="entry name" value="DUF4159"/>
</dbReference>
<dbReference type="Pfam" id="PF13709">
    <property type="entry name" value="DUF4159"/>
    <property type="match status" value="1"/>
</dbReference>
<keyword evidence="2" id="KW-1133">Transmembrane helix</keyword>
<dbReference type="InterPro" id="IPR029062">
    <property type="entry name" value="Class_I_gatase-like"/>
</dbReference>
<feature type="transmembrane region" description="Helical" evidence="2">
    <location>
        <begin position="60"/>
        <end position="82"/>
    </location>
</feature>
<dbReference type="Proteomes" id="UP001158087">
    <property type="component" value="Unassembled WGS sequence"/>
</dbReference>
<feature type="transmembrane region" description="Helical" evidence="2">
    <location>
        <begin position="661"/>
        <end position="679"/>
    </location>
</feature>
<evidence type="ECO:0000313" key="6">
    <source>
        <dbReference type="Proteomes" id="UP001158087"/>
    </source>
</evidence>